<dbReference type="EMBL" id="MSZU01000074">
    <property type="protein sequence ID" value="OMP88664.1"/>
    <property type="molecule type" value="Genomic_DNA"/>
</dbReference>
<sequence>MRLLNARKRCLESFADGDIPPYSILSHRWRNGEVLYEDLQPGGRAEEKAGYEKLEMACKQSLSDGYDYIWIDTCCIDKSSSAELSESINSMFAWYSKAEVCYAYLFDVPDPSDAGIDWNAFDNSEWFKRGWTLQELIAPGDVIFYSQGWNKLGSKLTLRQMLAGITGINAGILTHEKRLSSVSIAQKMSWASKRVTSRLEDTAYCLMGLFNVNMPMLYGEGEKAFTRLQEEIMKETDDESLFAWLDKDAFPWSLSGLLAKSPANFAESGDIESYYQFMHLEPFTKTNKGLRISFWLQRIGKGLCTAAIGCSYPHKRYGLLAVHLKQLDDTKRDGIGFLQQYARIHTHMWHEYPAAEDEFIDTLYVRQDAHSHPRRYLEHVLQLNSGPDHRLFKKGRCNWMITEVFPTISQEFVPPRLYNGECEWLPEGTVSTFSFANEKETGVIAVVFILRGCDMTTFTLLLGYSQSGIGIGVLPSSNREKDIRDAVEAFEPKGTDIEIDTGKEFLSVTLYTRFRLNKEYSLVNICLWNK</sequence>
<feature type="domain" description="DUF8212" evidence="2">
    <location>
        <begin position="223"/>
        <end position="246"/>
    </location>
</feature>
<evidence type="ECO:0000259" key="1">
    <source>
        <dbReference type="Pfam" id="PF06985"/>
    </source>
</evidence>
<gene>
    <name evidence="3" type="ORF">BK809_0005385</name>
</gene>
<evidence type="ECO:0000313" key="3">
    <source>
        <dbReference type="EMBL" id="OMP88664.1"/>
    </source>
</evidence>
<dbReference type="STRING" id="420778.A0A1S8BMD0"/>
<dbReference type="PANTHER" id="PTHR10622">
    <property type="entry name" value="HET DOMAIN-CONTAINING PROTEIN"/>
    <property type="match status" value="1"/>
</dbReference>
<feature type="domain" description="Heterokaryon incompatibility" evidence="1">
    <location>
        <begin position="22"/>
        <end position="105"/>
    </location>
</feature>
<proteinExistence type="predicted"/>
<name>A0A1S8BMD0_9PEZI</name>
<evidence type="ECO:0000313" key="4">
    <source>
        <dbReference type="Proteomes" id="UP000190776"/>
    </source>
</evidence>
<dbReference type="InterPro" id="IPR010730">
    <property type="entry name" value="HET"/>
</dbReference>
<dbReference type="Proteomes" id="UP000190776">
    <property type="component" value="Unassembled WGS sequence"/>
</dbReference>
<dbReference type="AlphaFoldDB" id="A0A1S8BMD0"/>
<reference evidence="3 4" key="1">
    <citation type="submission" date="2017-01" db="EMBL/GenBank/DDBJ databases">
        <title>Draft genome sequence of Diplodia seriata F98.1, a fungal species involved in grapevine trunk diseases.</title>
        <authorList>
            <person name="Robert-Siegwald G."/>
            <person name="Vallet J."/>
            <person name="Abou-Mansour E."/>
            <person name="Xu J."/>
            <person name="Rey P."/>
            <person name="Bertsch C."/>
            <person name="Rego C."/>
            <person name="Larignon P."/>
            <person name="Fontaine F."/>
            <person name="Lebrun M.-H."/>
        </authorList>
    </citation>
    <scope>NUCLEOTIDE SEQUENCE [LARGE SCALE GENOMIC DNA]</scope>
    <source>
        <strain evidence="3 4">F98.1</strain>
    </source>
</reference>
<organism evidence="3 4">
    <name type="scientific">Diplodia seriata</name>
    <dbReference type="NCBI Taxonomy" id="420778"/>
    <lineage>
        <taxon>Eukaryota</taxon>
        <taxon>Fungi</taxon>
        <taxon>Dikarya</taxon>
        <taxon>Ascomycota</taxon>
        <taxon>Pezizomycotina</taxon>
        <taxon>Dothideomycetes</taxon>
        <taxon>Dothideomycetes incertae sedis</taxon>
        <taxon>Botryosphaeriales</taxon>
        <taxon>Botryosphaeriaceae</taxon>
        <taxon>Diplodia</taxon>
    </lineage>
</organism>
<dbReference type="OrthoDB" id="20872at2759"/>
<evidence type="ECO:0000259" key="2">
    <source>
        <dbReference type="Pfam" id="PF26640"/>
    </source>
</evidence>
<protein>
    <submittedName>
        <fullName evidence="3">Vegetative incompatibility protein HET-E-1</fullName>
    </submittedName>
</protein>
<dbReference type="PANTHER" id="PTHR10622:SF10">
    <property type="entry name" value="HET DOMAIN-CONTAINING PROTEIN"/>
    <property type="match status" value="1"/>
</dbReference>
<comment type="caution">
    <text evidence="3">The sequence shown here is derived from an EMBL/GenBank/DDBJ whole genome shotgun (WGS) entry which is preliminary data.</text>
</comment>
<dbReference type="Pfam" id="PF06985">
    <property type="entry name" value="HET"/>
    <property type="match status" value="1"/>
</dbReference>
<dbReference type="Pfam" id="PF26640">
    <property type="entry name" value="DUF8212"/>
    <property type="match status" value="1"/>
</dbReference>
<accession>A0A1S8BMD0</accession>
<dbReference type="InterPro" id="IPR058525">
    <property type="entry name" value="DUF8212"/>
</dbReference>